<sequence length="558" mass="65450">MLQLLFKQTQLQCQNALDYFPFFPISYANYRIMVVANAKDGTLKSGSVPGKDTIKKDEAVSSSLNTMEEEEEEEDGYDDDEDEYDEDEDEEEEEEEEEEYDDEEEPEEEKVNNCPNTVAVVNNKGTETKEENAVKKDEKKAEEPKNDKTLDEGSKSKEKRPRDRDRKKTEKNDSGTLAVNGDKPESSKRKRASKRVDTMGMVFMCSSKTKTDCFRYKVLGLPESKKDQVLKIYKGMRLFLFDADLRLMYGIFKAVGPGGYNIEPKAFKSELPSQVRFTVLDDCLPLAEEKFKGILKENYYSRNKFEGLLKPEQVKKLCRLLLETVRGGRRSKSAGRRRRNRPIETRRTRRDEIPRRRIGDRHRSRSREMRRRLARDEERRPRSPPPRERPRSPPPRERPRSPLARELRRYPDYDHAPVLYDREPPVPRYLPPQPAAMGSPVRLYTYERPLDIPPYVRDHLPEPHTYRVVDRDRELDRVRDPYLAYSREPPAPVYRDAVYTVPPEYHVVSREYQHPSAVPEYRVSGGSRVPSYHNVEFVSDYRSAAALPEYRSRTHYRY</sequence>
<evidence type="ECO:0000259" key="2">
    <source>
        <dbReference type="PROSITE" id="PS51222"/>
    </source>
</evidence>
<dbReference type="SMART" id="SM00767">
    <property type="entry name" value="DCD"/>
    <property type="match status" value="1"/>
</dbReference>
<feature type="compositionally biased region" description="Acidic residues" evidence="1">
    <location>
        <begin position="67"/>
        <end position="108"/>
    </location>
</feature>
<protein>
    <recommendedName>
        <fullName evidence="2">DCD domain-containing protein</fullName>
    </recommendedName>
</protein>
<comment type="caution">
    <text evidence="3">The sequence shown here is derived from an EMBL/GenBank/DDBJ whole genome shotgun (WGS) entry which is preliminary data.</text>
</comment>
<gene>
    <name evidence="3" type="ORF">QVD17_15478</name>
</gene>
<dbReference type="Pfam" id="PF10539">
    <property type="entry name" value="Dev_Cell_Death"/>
    <property type="match status" value="1"/>
</dbReference>
<dbReference type="PANTHER" id="PTHR46444:SF11">
    <property type="entry name" value="DCD DOMAIN-CONTAINING PROTEIN"/>
    <property type="match status" value="1"/>
</dbReference>
<feature type="compositionally biased region" description="Basic and acidic residues" evidence="1">
    <location>
        <begin position="341"/>
        <end position="357"/>
    </location>
</feature>
<evidence type="ECO:0000256" key="1">
    <source>
        <dbReference type="SAM" id="MobiDB-lite"/>
    </source>
</evidence>
<feature type="region of interest" description="Disordered" evidence="1">
    <location>
        <begin position="42"/>
        <end position="194"/>
    </location>
</feature>
<feature type="domain" description="DCD" evidence="2">
    <location>
        <begin position="196"/>
        <end position="323"/>
    </location>
</feature>
<feature type="region of interest" description="Disordered" evidence="1">
    <location>
        <begin position="328"/>
        <end position="426"/>
    </location>
</feature>
<feature type="compositionally biased region" description="Polar residues" evidence="1">
    <location>
        <begin position="113"/>
        <end position="125"/>
    </location>
</feature>
<reference evidence="3" key="1">
    <citation type="journal article" date="2023" name="bioRxiv">
        <title>Improved chromosome-level genome assembly for marigold (Tagetes erecta).</title>
        <authorList>
            <person name="Jiang F."/>
            <person name="Yuan L."/>
            <person name="Wang S."/>
            <person name="Wang H."/>
            <person name="Xu D."/>
            <person name="Wang A."/>
            <person name="Fan W."/>
        </authorList>
    </citation>
    <scope>NUCLEOTIDE SEQUENCE</scope>
    <source>
        <strain evidence="3">WSJ</strain>
        <tissue evidence="3">Leaf</tissue>
    </source>
</reference>
<keyword evidence="4" id="KW-1185">Reference proteome</keyword>
<feature type="compositionally biased region" description="Basic residues" evidence="1">
    <location>
        <begin position="358"/>
        <end position="373"/>
    </location>
</feature>
<accession>A0AAD8NYN5</accession>
<organism evidence="3 4">
    <name type="scientific">Tagetes erecta</name>
    <name type="common">African marigold</name>
    <dbReference type="NCBI Taxonomy" id="13708"/>
    <lineage>
        <taxon>Eukaryota</taxon>
        <taxon>Viridiplantae</taxon>
        <taxon>Streptophyta</taxon>
        <taxon>Embryophyta</taxon>
        <taxon>Tracheophyta</taxon>
        <taxon>Spermatophyta</taxon>
        <taxon>Magnoliopsida</taxon>
        <taxon>eudicotyledons</taxon>
        <taxon>Gunneridae</taxon>
        <taxon>Pentapetalae</taxon>
        <taxon>asterids</taxon>
        <taxon>campanulids</taxon>
        <taxon>Asterales</taxon>
        <taxon>Asteraceae</taxon>
        <taxon>Asteroideae</taxon>
        <taxon>Heliantheae alliance</taxon>
        <taxon>Tageteae</taxon>
        <taxon>Tagetes</taxon>
    </lineage>
</organism>
<dbReference type="PANTHER" id="PTHR46444">
    <property type="entry name" value="DCD (DEVELOPMENT AND CELL DEATH) DOMAIN PROTEIN-RELATED"/>
    <property type="match status" value="1"/>
</dbReference>
<dbReference type="PROSITE" id="PS51222">
    <property type="entry name" value="DCD"/>
    <property type="match status" value="1"/>
</dbReference>
<proteinExistence type="predicted"/>
<dbReference type="Proteomes" id="UP001229421">
    <property type="component" value="Unassembled WGS sequence"/>
</dbReference>
<name>A0AAD8NYN5_TARER</name>
<feature type="compositionally biased region" description="Basic and acidic residues" evidence="1">
    <location>
        <begin position="374"/>
        <end position="425"/>
    </location>
</feature>
<feature type="compositionally biased region" description="Basic residues" evidence="1">
    <location>
        <begin position="328"/>
        <end position="340"/>
    </location>
</feature>
<dbReference type="AlphaFoldDB" id="A0AAD8NYN5"/>
<dbReference type="InterPro" id="IPR013989">
    <property type="entry name" value="Dev_and_cell_death_domain"/>
</dbReference>
<evidence type="ECO:0000313" key="4">
    <source>
        <dbReference type="Proteomes" id="UP001229421"/>
    </source>
</evidence>
<evidence type="ECO:0000313" key="3">
    <source>
        <dbReference type="EMBL" id="KAK1426798.1"/>
    </source>
</evidence>
<feature type="compositionally biased region" description="Basic and acidic residues" evidence="1">
    <location>
        <begin position="126"/>
        <end position="173"/>
    </location>
</feature>
<dbReference type="EMBL" id="JAUHHV010000004">
    <property type="protein sequence ID" value="KAK1426798.1"/>
    <property type="molecule type" value="Genomic_DNA"/>
</dbReference>